<dbReference type="AlphaFoldDB" id="A0A3B1DTZ6"/>
<dbReference type="Gene3D" id="3.40.50.740">
    <property type="match status" value="1"/>
</dbReference>
<accession>A0A3B1DTZ6</accession>
<dbReference type="GO" id="GO:0046872">
    <property type="term" value="F:metal ion binding"/>
    <property type="evidence" value="ECO:0007669"/>
    <property type="project" value="UniProtKB-KW"/>
</dbReference>
<keyword evidence="2" id="KW-0408">Iron</keyword>
<evidence type="ECO:0000259" key="4">
    <source>
        <dbReference type="Pfam" id="PF00384"/>
    </source>
</evidence>
<protein>
    <recommendedName>
        <fullName evidence="4">Molybdopterin oxidoreductase domain-containing protein</fullName>
    </recommendedName>
</protein>
<evidence type="ECO:0000256" key="2">
    <source>
        <dbReference type="ARBA" id="ARBA00023004"/>
    </source>
</evidence>
<dbReference type="GO" id="GO:0003954">
    <property type="term" value="F:NADH dehydrogenase activity"/>
    <property type="evidence" value="ECO:0007669"/>
    <property type="project" value="TreeGrafter"/>
</dbReference>
<dbReference type="InterPro" id="IPR006656">
    <property type="entry name" value="Mopterin_OxRdtase"/>
</dbReference>
<evidence type="ECO:0000256" key="1">
    <source>
        <dbReference type="ARBA" id="ARBA00022723"/>
    </source>
</evidence>
<dbReference type="EMBL" id="UOGK01000682">
    <property type="protein sequence ID" value="VAX42381.1"/>
    <property type="molecule type" value="Genomic_DNA"/>
</dbReference>
<name>A0A3B1DTZ6_9ZZZZ</name>
<keyword evidence="1" id="KW-0479">Metal-binding</keyword>
<dbReference type="PANTHER" id="PTHR43105:SF10">
    <property type="entry name" value="NADH-QUINONE OXIDOREDUCTASE SUBUNIT G"/>
    <property type="match status" value="1"/>
</dbReference>
<dbReference type="InterPro" id="IPR050123">
    <property type="entry name" value="Prok_molybdopt-oxidoreductase"/>
</dbReference>
<reference evidence="5" key="1">
    <citation type="submission" date="2018-06" db="EMBL/GenBank/DDBJ databases">
        <authorList>
            <person name="Zhirakovskaya E."/>
        </authorList>
    </citation>
    <scope>NUCLEOTIDE SEQUENCE</scope>
</reference>
<dbReference type="PANTHER" id="PTHR43105">
    <property type="entry name" value="RESPIRATORY NITRATE REDUCTASE"/>
    <property type="match status" value="1"/>
</dbReference>
<evidence type="ECO:0000313" key="5">
    <source>
        <dbReference type="EMBL" id="VAX42381.1"/>
    </source>
</evidence>
<feature type="domain" description="Molybdopterin oxidoreductase" evidence="4">
    <location>
        <begin position="102"/>
        <end position="195"/>
    </location>
</feature>
<proteinExistence type="predicted"/>
<dbReference type="GO" id="GO:0016020">
    <property type="term" value="C:membrane"/>
    <property type="evidence" value="ECO:0007669"/>
    <property type="project" value="TreeGrafter"/>
</dbReference>
<sequence>GLKAAAAAGKRVALLVSPNLTCEEAYALGTLAKLIDPQAIFGLGPVPMVGEDQTFPPDASEDKAFKVYAEKAPNARGVQRVLGAIGQMVLDADAFFARVKQDDIGAILTTGNYREDWATPEVLAAIDRSASTFVVLLDTHGSALIDHADVVLPGATWTEKAGTFESARKLLQAFEQAIPVIELAKTEGQIALDLIAEFHGEGDEGAAHRAQVVLVDEQPGQVPMAVQVAAPVARLFEAGKMRAEMADRYPGLGAFVSEVVVPAVEVGAVDGVEMVEL</sequence>
<feature type="non-terminal residue" evidence="5">
    <location>
        <position position="1"/>
    </location>
</feature>
<dbReference type="GO" id="GO:0022904">
    <property type="term" value="P:respiratory electron transport chain"/>
    <property type="evidence" value="ECO:0007669"/>
    <property type="project" value="TreeGrafter"/>
</dbReference>
<gene>
    <name evidence="5" type="ORF">MNBD_PLANCTO03-1026</name>
</gene>
<evidence type="ECO:0000256" key="3">
    <source>
        <dbReference type="ARBA" id="ARBA00023014"/>
    </source>
</evidence>
<dbReference type="CDD" id="cd00368">
    <property type="entry name" value="Molybdopterin-Binding"/>
    <property type="match status" value="1"/>
</dbReference>
<dbReference type="Pfam" id="PF00384">
    <property type="entry name" value="Molybdopterin"/>
    <property type="match status" value="1"/>
</dbReference>
<keyword evidence="3" id="KW-0411">Iron-sulfur</keyword>
<dbReference type="GO" id="GO:0051536">
    <property type="term" value="F:iron-sulfur cluster binding"/>
    <property type="evidence" value="ECO:0007669"/>
    <property type="project" value="UniProtKB-KW"/>
</dbReference>
<organism evidence="5">
    <name type="scientific">hydrothermal vent metagenome</name>
    <dbReference type="NCBI Taxonomy" id="652676"/>
    <lineage>
        <taxon>unclassified sequences</taxon>
        <taxon>metagenomes</taxon>
        <taxon>ecological metagenomes</taxon>
    </lineage>
</organism>
<dbReference type="SUPFAM" id="SSF53706">
    <property type="entry name" value="Formate dehydrogenase/DMSO reductase, domains 1-3"/>
    <property type="match status" value="1"/>
</dbReference>